<dbReference type="Gramene" id="PNW88413">
    <property type="protein sequence ID" value="PNW88413"/>
    <property type="gene ID" value="CHLRE_01g028300v5"/>
</dbReference>
<feature type="region of interest" description="Disordered" evidence="1">
    <location>
        <begin position="82"/>
        <end position="101"/>
    </location>
</feature>
<evidence type="ECO:0000313" key="3">
    <source>
        <dbReference type="Proteomes" id="UP000006906"/>
    </source>
</evidence>
<gene>
    <name evidence="2" type="ORF">CHLRE_01g028300v5</name>
</gene>
<evidence type="ECO:0000256" key="1">
    <source>
        <dbReference type="SAM" id="MobiDB-lite"/>
    </source>
</evidence>
<dbReference type="Proteomes" id="UP000006906">
    <property type="component" value="Chromosome 1"/>
</dbReference>
<organism evidence="2 3">
    <name type="scientific">Chlamydomonas reinhardtii</name>
    <name type="common">Chlamydomonas smithii</name>
    <dbReference type="NCBI Taxonomy" id="3055"/>
    <lineage>
        <taxon>Eukaryota</taxon>
        <taxon>Viridiplantae</taxon>
        <taxon>Chlorophyta</taxon>
        <taxon>core chlorophytes</taxon>
        <taxon>Chlorophyceae</taxon>
        <taxon>CS clade</taxon>
        <taxon>Chlamydomonadales</taxon>
        <taxon>Chlamydomonadaceae</taxon>
        <taxon>Chlamydomonas</taxon>
    </lineage>
</organism>
<dbReference type="AlphaFoldDB" id="A0A2K3E6L9"/>
<feature type="region of interest" description="Disordered" evidence="1">
    <location>
        <begin position="126"/>
        <end position="236"/>
    </location>
</feature>
<dbReference type="InParanoid" id="A0A2K3E6L9"/>
<name>A0A2K3E6L9_CHLRE</name>
<feature type="compositionally biased region" description="Basic and acidic residues" evidence="1">
    <location>
        <begin position="287"/>
        <end position="298"/>
    </location>
</feature>
<dbReference type="OrthoDB" id="550330at2759"/>
<reference evidence="2 3" key="1">
    <citation type="journal article" date="2007" name="Science">
        <title>The Chlamydomonas genome reveals the evolution of key animal and plant functions.</title>
        <authorList>
            <person name="Merchant S.S."/>
            <person name="Prochnik S.E."/>
            <person name="Vallon O."/>
            <person name="Harris E.H."/>
            <person name="Karpowicz S.J."/>
            <person name="Witman G.B."/>
            <person name="Terry A."/>
            <person name="Salamov A."/>
            <person name="Fritz-Laylin L.K."/>
            <person name="Marechal-Drouard L."/>
            <person name="Marshall W.F."/>
            <person name="Qu L.H."/>
            <person name="Nelson D.R."/>
            <person name="Sanderfoot A.A."/>
            <person name="Spalding M.H."/>
            <person name="Kapitonov V.V."/>
            <person name="Ren Q."/>
            <person name="Ferris P."/>
            <person name="Lindquist E."/>
            <person name="Shapiro H."/>
            <person name="Lucas S.M."/>
            <person name="Grimwood J."/>
            <person name="Schmutz J."/>
            <person name="Cardol P."/>
            <person name="Cerutti H."/>
            <person name="Chanfreau G."/>
            <person name="Chen C.L."/>
            <person name="Cognat V."/>
            <person name="Croft M.T."/>
            <person name="Dent R."/>
            <person name="Dutcher S."/>
            <person name="Fernandez E."/>
            <person name="Fukuzawa H."/>
            <person name="Gonzalez-Ballester D."/>
            <person name="Gonzalez-Halphen D."/>
            <person name="Hallmann A."/>
            <person name="Hanikenne M."/>
            <person name="Hippler M."/>
            <person name="Inwood W."/>
            <person name="Jabbari K."/>
            <person name="Kalanon M."/>
            <person name="Kuras R."/>
            <person name="Lefebvre P.A."/>
            <person name="Lemaire S.D."/>
            <person name="Lobanov A.V."/>
            <person name="Lohr M."/>
            <person name="Manuell A."/>
            <person name="Meier I."/>
            <person name="Mets L."/>
            <person name="Mittag M."/>
            <person name="Mittelmeier T."/>
            <person name="Moroney J.V."/>
            <person name="Moseley J."/>
            <person name="Napoli C."/>
            <person name="Nedelcu A.M."/>
            <person name="Niyogi K."/>
            <person name="Novoselov S.V."/>
            <person name="Paulsen I.T."/>
            <person name="Pazour G."/>
            <person name="Purton S."/>
            <person name="Ral J.P."/>
            <person name="Riano-Pachon D.M."/>
            <person name="Riekhof W."/>
            <person name="Rymarquis L."/>
            <person name="Schroda M."/>
            <person name="Stern D."/>
            <person name="Umen J."/>
            <person name="Willows R."/>
            <person name="Wilson N."/>
            <person name="Zimmer S.L."/>
            <person name="Allmer J."/>
            <person name="Balk J."/>
            <person name="Bisova K."/>
            <person name="Chen C.J."/>
            <person name="Elias M."/>
            <person name="Gendler K."/>
            <person name="Hauser C."/>
            <person name="Lamb M.R."/>
            <person name="Ledford H."/>
            <person name="Long J.C."/>
            <person name="Minagawa J."/>
            <person name="Page M.D."/>
            <person name="Pan J."/>
            <person name="Pootakham W."/>
            <person name="Roje S."/>
            <person name="Rose A."/>
            <person name="Stahlberg E."/>
            <person name="Terauchi A.M."/>
            <person name="Yang P."/>
            <person name="Ball S."/>
            <person name="Bowler C."/>
            <person name="Dieckmann C.L."/>
            <person name="Gladyshev V.N."/>
            <person name="Green P."/>
            <person name="Jorgensen R."/>
            <person name="Mayfield S."/>
            <person name="Mueller-Roeber B."/>
            <person name="Rajamani S."/>
            <person name="Sayre R.T."/>
            <person name="Brokstein P."/>
            <person name="Dubchak I."/>
            <person name="Goodstein D."/>
            <person name="Hornick L."/>
            <person name="Huang Y.W."/>
            <person name="Jhaveri J."/>
            <person name="Luo Y."/>
            <person name="Martinez D."/>
            <person name="Ngau W.C."/>
            <person name="Otillar B."/>
            <person name="Poliakov A."/>
            <person name="Porter A."/>
            <person name="Szajkowski L."/>
            <person name="Werner G."/>
            <person name="Zhou K."/>
            <person name="Grigoriev I.V."/>
            <person name="Rokhsar D.S."/>
            <person name="Grossman A.R."/>
        </authorList>
    </citation>
    <scope>NUCLEOTIDE SEQUENCE [LARGE SCALE GENOMIC DNA]</scope>
    <source>
        <strain evidence="3">CC-503</strain>
    </source>
</reference>
<proteinExistence type="predicted"/>
<protein>
    <submittedName>
        <fullName evidence="2">Uncharacterized protein</fullName>
    </submittedName>
</protein>
<dbReference type="RefSeq" id="XP_001689567.2">
    <property type="nucleotide sequence ID" value="XM_001689515.2"/>
</dbReference>
<feature type="compositionally biased region" description="Gly residues" evidence="1">
    <location>
        <begin position="209"/>
        <end position="233"/>
    </location>
</feature>
<keyword evidence="3" id="KW-1185">Reference proteome</keyword>
<dbReference type="KEGG" id="cre:CHLRE_01g028300v5"/>
<accession>A0A2K3E6L9</accession>
<dbReference type="GeneID" id="5715323"/>
<dbReference type="EMBL" id="CM008962">
    <property type="protein sequence ID" value="PNW88413.1"/>
    <property type="molecule type" value="Genomic_DNA"/>
</dbReference>
<dbReference type="PaxDb" id="3055-EDP09306"/>
<feature type="region of interest" description="Disordered" evidence="1">
    <location>
        <begin position="287"/>
        <end position="308"/>
    </location>
</feature>
<feature type="compositionally biased region" description="Low complexity" evidence="1">
    <location>
        <begin position="299"/>
        <end position="308"/>
    </location>
</feature>
<evidence type="ECO:0000313" key="2">
    <source>
        <dbReference type="EMBL" id="PNW88413.1"/>
    </source>
</evidence>
<sequence>MEWFIDAYGDSFVVAPTAADARSQGQPEQAHACSSVFTFPMHARKKGCAPPSPRGSGGLDEPLLAADGTCAIYVGDRIVTQPESPASSSAQQQQPAKRQQPNRALCALWGPSDVNDMVVTVVAKGAAASSAPSDKLGLQPRSPELQRDTLPPARDQAPVASPSGAVPPPPAASKSFSYSQSHPMQDSFAGGSGGSGQQLRSFSSMQGRTGFGSGGGAPPAGGAAPGASGGLQGSGSQLHAWASTEWWRNMSSSRLNEMADAEDPRSPEMRKIPYVGGAAPMCALCHGDGDGSADREEQQVAAVLQQQL</sequence>
<dbReference type="ExpressionAtlas" id="A0A2K3E6L9">
    <property type="expression patterns" value="baseline and differential"/>
</dbReference>